<reference evidence="3" key="1">
    <citation type="submission" date="2014-03" db="EMBL/GenBank/DDBJ databases">
        <title>The Genome Sequence of Puccinia striiformis f. sp. tritici PST-78.</title>
        <authorList>
            <consortium name="The Broad Institute Genome Sequencing Platform"/>
            <person name="Cuomo C."/>
            <person name="Hulbert S."/>
            <person name="Chen X."/>
            <person name="Walker B."/>
            <person name="Young S.K."/>
            <person name="Zeng Q."/>
            <person name="Gargeya S."/>
            <person name="Fitzgerald M."/>
            <person name="Haas B."/>
            <person name="Abouelleil A."/>
            <person name="Alvarado L."/>
            <person name="Arachchi H.M."/>
            <person name="Berlin A.M."/>
            <person name="Chapman S.B."/>
            <person name="Goldberg J."/>
            <person name="Griggs A."/>
            <person name="Gujja S."/>
            <person name="Hansen M."/>
            <person name="Howarth C."/>
            <person name="Imamovic A."/>
            <person name="Larimer J."/>
            <person name="McCowan C."/>
            <person name="Montmayeur A."/>
            <person name="Murphy C."/>
            <person name="Neiman D."/>
            <person name="Pearson M."/>
            <person name="Priest M."/>
            <person name="Roberts A."/>
            <person name="Saif S."/>
            <person name="Shea T."/>
            <person name="Sisk P."/>
            <person name="Sykes S."/>
            <person name="Wortman J."/>
            <person name="Nusbaum C."/>
            <person name="Birren B."/>
        </authorList>
    </citation>
    <scope>NUCLEOTIDE SEQUENCE [LARGE SCALE GENOMIC DNA]</scope>
    <source>
        <strain evidence="3">race PST-78</strain>
    </source>
</reference>
<organism evidence="2 3">
    <name type="scientific">Puccinia striiformis f. sp. tritici PST-78</name>
    <dbReference type="NCBI Taxonomy" id="1165861"/>
    <lineage>
        <taxon>Eukaryota</taxon>
        <taxon>Fungi</taxon>
        <taxon>Dikarya</taxon>
        <taxon>Basidiomycota</taxon>
        <taxon>Pucciniomycotina</taxon>
        <taxon>Pucciniomycetes</taxon>
        <taxon>Pucciniales</taxon>
        <taxon>Pucciniaceae</taxon>
        <taxon>Puccinia</taxon>
    </lineage>
</organism>
<feature type="compositionally biased region" description="Basic and acidic residues" evidence="1">
    <location>
        <begin position="47"/>
        <end position="66"/>
    </location>
</feature>
<feature type="region of interest" description="Disordered" evidence="1">
    <location>
        <begin position="131"/>
        <end position="153"/>
    </location>
</feature>
<protein>
    <submittedName>
        <fullName evidence="2">Uncharacterized protein</fullName>
    </submittedName>
</protein>
<accession>A0A0L0UTG5</accession>
<dbReference type="Proteomes" id="UP000054564">
    <property type="component" value="Unassembled WGS sequence"/>
</dbReference>
<feature type="region of interest" description="Disordered" evidence="1">
    <location>
        <begin position="1"/>
        <end position="66"/>
    </location>
</feature>
<evidence type="ECO:0000313" key="3">
    <source>
        <dbReference type="Proteomes" id="UP000054564"/>
    </source>
</evidence>
<evidence type="ECO:0000313" key="2">
    <source>
        <dbReference type="EMBL" id="KNE90014.1"/>
    </source>
</evidence>
<evidence type="ECO:0000256" key="1">
    <source>
        <dbReference type="SAM" id="MobiDB-lite"/>
    </source>
</evidence>
<keyword evidence="3" id="KW-1185">Reference proteome</keyword>
<sequence length="274" mass="29570">MDHLIDPTFLLEDIPPAPPLSALKSPTPRPYLPQGPSKAAKMISETSTKETAPKRKVKAKETENVKKSDTWAPHNWTLAQEQSLLKIITEQNSKGLAHPRQEFNKLKERPFPLFDLAHSVFNGKSAIGKAAQNNNSEIDPTASPKTSTSATKCVRESKNSVIKHEMEAINGALGAVLLNTKKLMGAFAMIATTISSNQPSNNDNQNSHVSSSGTTASSSNPALSLSESALDACANCFLGKGSDNRGFQSRISRFPGTFFQEKRVPGTQPGDLET</sequence>
<feature type="region of interest" description="Disordered" evidence="1">
    <location>
        <begin position="195"/>
        <end position="221"/>
    </location>
</feature>
<dbReference type="AlphaFoldDB" id="A0A0L0UTG5"/>
<dbReference type="EMBL" id="AJIL01000282">
    <property type="protein sequence ID" value="KNE90014.1"/>
    <property type="molecule type" value="Genomic_DNA"/>
</dbReference>
<proteinExistence type="predicted"/>
<name>A0A0L0UTG5_9BASI</name>
<gene>
    <name evidence="2" type="ORF">PSTG_16532</name>
</gene>
<comment type="caution">
    <text evidence="2">The sequence shown here is derived from an EMBL/GenBank/DDBJ whole genome shotgun (WGS) entry which is preliminary data.</text>
</comment>
<feature type="compositionally biased region" description="Low complexity" evidence="1">
    <location>
        <begin position="140"/>
        <end position="152"/>
    </location>
</feature>